<name>A0A168H372_9BACL</name>
<keyword evidence="2" id="KW-1185">Reference proteome</keyword>
<sequence length="67" mass="8118">MIRLFLHIDVSGSVIINRTIAQYNQQNLTLINLLNTLKNLEDLFHLNYEYEQVFFACHQWIIRQKLR</sequence>
<dbReference type="EMBL" id="LVJH01000050">
    <property type="protein sequence ID" value="OAB37771.1"/>
    <property type="molecule type" value="Genomic_DNA"/>
</dbReference>
<reference evidence="1 2" key="1">
    <citation type="submission" date="2016-03" db="EMBL/GenBank/DDBJ databases">
        <title>Draft genome sequence of Paenibacillus glacialis DSM 22343.</title>
        <authorList>
            <person name="Shin S.-K."/>
            <person name="Yi H."/>
        </authorList>
    </citation>
    <scope>NUCLEOTIDE SEQUENCE [LARGE SCALE GENOMIC DNA]</scope>
    <source>
        <strain evidence="1 2">DSM 22343</strain>
    </source>
</reference>
<comment type="caution">
    <text evidence="1">The sequence shown here is derived from an EMBL/GenBank/DDBJ whole genome shotgun (WGS) entry which is preliminary data.</text>
</comment>
<accession>A0A168H372</accession>
<organism evidence="1 2">
    <name type="scientific">Paenibacillus glacialis</name>
    <dbReference type="NCBI Taxonomy" id="494026"/>
    <lineage>
        <taxon>Bacteria</taxon>
        <taxon>Bacillati</taxon>
        <taxon>Bacillota</taxon>
        <taxon>Bacilli</taxon>
        <taxon>Bacillales</taxon>
        <taxon>Paenibacillaceae</taxon>
        <taxon>Paenibacillus</taxon>
    </lineage>
</organism>
<proteinExistence type="predicted"/>
<evidence type="ECO:0000313" key="2">
    <source>
        <dbReference type="Proteomes" id="UP000076967"/>
    </source>
</evidence>
<dbReference type="AlphaFoldDB" id="A0A168H372"/>
<protein>
    <submittedName>
        <fullName evidence="1">Uncharacterized protein</fullName>
    </submittedName>
</protein>
<evidence type="ECO:0000313" key="1">
    <source>
        <dbReference type="EMBL" id="OAB37771.1"/>
    </source>
</evidence>
<gene>
    <name evidence="1" type="ORF">PGLA_20580</name>
</gene>
<dbReference type="STRING" id="494026.PGLA_20580"/>
<dbReference type="Proteomes" id="UP000076967">
    <property type="component" value="Unassembled WGS sequence"/>
</dbReference>